<keyword evidence="1" id="KW-0812">Transmembrane</keyword>
<keyword evidence="3" id="KW-1185">Reference proteome</keyword>
<dbReference type="Proteomes" id="UP000027190">
    <property type="component" value="Unassembled WGS sequence"/>
</dbReference>
<comment type="caution">
    <text evidence="2">The sequence shown here is derived from an EMBL/GenBank/DDBJ whole genome shotgun (WGS) entry which is preliminary data.</text>
</comment>
<feature type="transmembrane region" description="Helical" evidence="1">
    <location>
        <begin position="37"/>
        <end position="57"/>
    </location>
</feature>
<sequence length="102" mass="11522">MAESKDPLRVKYWGAVATGSFTVLVVGPALALLLKAWWPILAGFGFHMIVYFWALFLKCQECGIVWWVHGPKDPNWGNRNLLQAWALGIPRKACVHCGQERI</sequence>
<feature type="transmembrane region" description="Helical" evidence="1">
    <location>
        <begin position="12"/>
        <end position="31"/>
    </location>
</feature>
<proteinExistence type="predicted"/>
<dbReference type="EMBL" id="AWFG01000085">
    <property type="protein sequence ID" value="KCZ53915.1"/>
    <property type="molecule type" value="Genomic_DNA"/>
</dbReference>
<name>A0A062UCQ1_9PROT</name>
<keyword evidence="1" id="KW-1133">Transmembrane helix</keyword>
<dbReference type="STRING" id="1280947.HY30_10470"/>
<gene>
    <name evidence="2" type="ORF">HY30_10470</name>
</gene>
<reference evidence="2 3" key="1">
    <citation type="journal article" date="2014" name="Antonie Van Leeuwenhoek">
        <title>Hyphomonas beringensis sp. nov. and Hyphomonas chukchiensis sp. nov., isolated from surface seawater of the Bering Sea and Chukchi Sea.</title>
        <authorList>
            <person name="Li C."/>
            <person name="Lai Q."/>
            <person name="Li G."/>
            <person name="Dong C."/>
            <person name="Wang J."/>
            <person name="Liao Y."/>
            <person name="Shao Z."/>
        </authorList>
    </citation>
    <scope>NUCLEOTIDE SEQUENCE [LARGE SCALE GENOMIC DNA]</scope>
    <source>
        <strain evidence="2 3">BH-BN04-4</strain>
    </source>
</reference>
<evidence type="ECO:0000313" key="3">
    <source>
        <dbReference type="Proteomes" id="UP000027190"/>
    </source>
</evidence>
<evidence type="ECO:0000313" key="2">
    <source>
        <dbReference type="EMBL" id="KCZ53915.1"/>
    </source>
</evidence>
<keyword evidence="1" id="KW-0472">Membrane</keyword>
<accession>A0A062UCQ1</accession>
<protein>
    <submittedName>
        <fullName evidence="2">Uncharacterized protein</fullName>
    </submittedName>
</protein>
<organism evidence="2 3">
    <name type="scientific">Hyphomonas chukchiensis</name>
    <dbReference type="NCBI Taxonomy" id="1280947"/>
    <lineage>
        <taxon>Bacteria</taxon>
        <taxon>Pseudomonadati</taxon>
        <taxon>Pseudomonadota</taxon>
        <taxon>Alphaproteobacteria</taxon>
        <taxon>Hyphomonadales</taxon>
        <taxon>Hyphomonadaceae</taxon>
        <taxon>Hyphomonas</taxon>
    </lineage>
</organism>
<dbReference type="AlphaFoldDB" id="A0A062UCQ1"/>
<evidence type="ECO:0000256" key="1">
    <source>
        <dbReference type="SAM" id="Phobius"/>
    </source>
</evidence>